<gene>
    <name evidence="1" type="ORF">CSF007_15080</name>
</gene>
<protein>
    <submittedName>
        <fullName evidence="1">Uncharacterized protein</fullName>
    </submittedName>
</protein>
<dbReference type="EMBL" id="LN681231">
    <property type="protein sequence ID" value="CEK28739.1"/>
    <property type="molecule type" value="Genomic_DNA"/>
</dbReference>
<accession>A0A0A8VLB9</accession>
<proteinExistence type="predicted"/>
<reference evidence="1" key="1">
    <citation type="journal article" date="2015" name="Genome Announc.">
        <title>Complete Genome Sequence of Yersinia ruckeri Strain CSF007-82, Etiologic Agent of Red Mouth Disease in Salmonid Fish.</title>
        <authorList>
            <person name="Nelson M.C."/>
            <person name="LaPatra S.E."/>
            <person name="Welch T.J."/>
            <person name="Graf J."/>
        </authorList>
    </citation>
    <scope>NUCLEOTIDE SEQUENCE</scope>
    <source>
        <strain evidence="1">CSF007-82</strain>
    </source>
</reference>
<name>A0A0A8VLB9_YERRU</name>
<dbReference type="AlphaFoldDB" id="A0A0A8VLB9"/>
<organism evidence="1">
    <name type="scientific">Yersinia ruckeri</name>
    <dbReference type="NCBI Taxonomy" id="29486"/>
    <lineage>
        <taxon>Bacteria</taxon>
        <taxon>Pseudomonadati</taxon>
        <taxon>Pseudomonadota</taxon>
        <taxon>Gammaproteobacteria</taxon>
        <taxon>Enterobacterales</taxon>
        <taxon>Yersiniaceae</taxon>
        <taxon>Yersinia</taxon>
    </lineage>
</organism>
<evidence type="ECO:0000313" key="1">
    <source>
        <dbReference type="EMBL" id="CEK28739.1"/>
    </source>
</evidence>
<sequence length="39" mass="4328">MNDNFLIVQGVPQASQNGLFLPVTVTPWLNFVTQTRAIP</sequence>